<organism evidence="1 2">
    <name type="scientific">Pristionchus pacificus</name>
    <name type="common">Parasitic nematode worm</name>
    <dbReference type="NCBI Taxonomy" id="54126"/>
    <lineage>
        <taxon>Eukaryota</taxon>
        <taxon>Metazoa</taxon>
        <taxon>Ecdysozoa</taxon>
        <taxon>Nematoda</taxon>
        <taxon>Chromadorea</taxon>
        <taxon>Rhabditida</taxon>
        <taxon>Rhabditina</taxon>
        <taxon>Diplogasteromorpha</taxon>
        <taxon>Diplogasteroidea</taxon>
        <taxon>Neodiplogasteridae</taxon>
        <taxon>Pristionchus</taxon>
    </lineage>
</organism>
<protein>
    <submittedName>
        <fullName evidence="1">Uncharacterized protein</fullName>
    </submittedName>
</protein>
<sequence length="108" mass="12170">MSSKLFSVVLLFIIFVYSVYSQSTGHLGYPLEGAVDMPVWPFAHAKFLTRAPCESHVIISESGSFEEEIHIRLKAELEHDICIHMRSEILINTTPSGFSNRMVDIAND</sequence>
<evidence type="ECO:0000313" key="1">
    <source>
        <dbReference type="EnsemblMetazoa" id="PPA39466.1"/>
    </source>
</evidence>
<dbReference type="AlphaFoldDB" id="A0A2A6D133"/>
<accession>A0A2A6D133</accession>
<dbReference type="EnsemblMetazoa" id="PPA39466.1">
    <property type="protein sequence ID" value="PPA39466.1"/>
    <property type="gene ID" value="WBGene00277835"/>
</dbReference>
<reference evidence="1" key="2">
    <citation type="submission" date="2022-06" db="UniProtKB">
        <authorList>
            <consortium name="EnsemblMetazoa"/>
        </authorList>
    </citation>
    <scope>IDENTIFICATION</scope>
    <source>
        <strain evidence="1">PS312</strain>
    </source>
</reference>
<keyword evidence="2" id="KW-1185">Reference proteome</keyword>
<proteinExistence type="predicted"/>
<dbReference type="Proteomes" id="UP000005239">
    <property type="component" value="Unassembled WGS sequence"/>
</dbReference>
<gene>
    <name evidence="1" type="primary">WBGene00277835</name>
</gene>
<reference evidence="2" key="1">
    <citation type="journal article" date="2008" name="Nat. Genet.">
        <title>The Pristionchus pacificus genome provides a unique perspective on nematode lifestyle and parasitism.</title>
        <authorList>
            <person name="Dieterich C."/>
            <person name="Clifton S.W."/>
            <person name="Schuster L.N."/>
            <person name="Chinwalla A."/>
            <person name="Delehaunty K."/>
            <person name="Dinkelacker I."/>
            <person name="Fulton L."/>
            <person name="Fulton R."/>
            <person name="Godfrey J."/>
            <person name="Minx P."/>
            <person name="Mitreva M."/>
            <person name="Roeseler W."/>
            <person name="Tian H."/>
            <person name="Witte H."/>
            <person name="Yang S.P."/>
            <person name="Wilson R.K."/>
            <person name="Sommer R.J."/>
        </authorList>
    </citation>
    <scope>NUCLEOTIDE SEQUENCE [LARGE SCALE GENOMIC DNA]</scope>
    <source>
        <strain evidence="2">PS312</strain>
    </source>
</reference>
<name>A0A2A6D133_PRIPA</name>
<accession>A0A8R1YW93</accession>
<evidence type="ECO:0000313" key="2">
    <source>
        <dbReference type="Proteomes" id="UP000005239"/>
    </source>
</evidence>